<dbReference type="Pfam" id="PF25601">
    <property type="entry name" value="AAA_lid_14"/>
    <property type="match status" value="1"/>
</dbReference>
<keyword evidence="1" id="KW-0547">Nucleotide-binding</keyword>
<dbReference type="PRINTS" id="PR01590">
    <property type="entry name" value="HTHFIS"/>
</dbReference>
<dbReference type="Gene3D" id="1.10.8.60">
    <property type="match status" value="1"/>
</dbReference>
<dbReference type="PROSITE" id="PS50045">
    <property type="entry name" value="SIGMA54_INTERACT_4"/>
    <property type="match status" value="1"/>
</dbReference>
<dbReference type="GO" id="GO:0005524">
    <property type="term" value="F:ATP binding"/>
    <property type="evidence" value="ECO:0007669"/>
    <property type="project" value="UniProtKB-KW"/>
</dbReference>
<keyword evidence="6" id="KW-0010">Activator</keyword>
<evidence type="ECO:0000256" key="3">
    <source>
        <dbReference type="ARBA" id="ARBA00023012"/>
    </source>
</evidence>
<evidence type="ECO:0000256" key="4">
    <source>
        <dbReference type="ARBA" id="ARBA00023015"/>
    </source>
</evidence>
<dbReference type="RefSeq" id="WP_111400082.1">
    <property type="nucleotide sequence ID" value="NZ_QKYU01000029.1"/>
</dbReference>
<evidence type="ECO:0000256" key="5">
    <source>
        <dbReference type="ARBA" id="ARBA00023125"/>
    </source>
</evidence>
<evidence type="ECO:0000313" key="9">
    <source>
        <dbReference type="EMBL" id="PZW39383.1"/>
    </source>
</evidence>
<dbReference type="OrthoDB" id="9770562at2"/>
<evidence type="ECO:0000259" key="8">
    <source>
        <dbReference type="PROSITE" id="PS50045"/>
    </source>
</evidence>
<dbReference type="PROSITE" id="PS00675">
    <property type="entry name" value="SIGMA54_INTERACT_1"/>
    <property type="match status" value="1"/>
</dbReference>
<keyword evidence="3" id="KW-0902">Two-component regulatory system</keyword>
<dbReference type="PROSITE" id="PS00688">
    <property type="entry name" value="SIGMA54_INTERACT_3"/>
    <property type="match status" value="1"/>
</dbReference>
<proteinExistence type="predicted"/>
<evidence type="ECO:0000256" key="7">
    <source>
        <dbReference type="ARBA" id="ARBA00023163"/>
    </source>
</evidence>
<evidence type="ECO:0000256" key="2">
    <source>
        <dbReference type="ARBA" id="ARBA00022840"/>
    </source>
</evidence>
<dbReference type="PROSITE" id="PS00676">
    <property type="entry name" value="SIGMA54_INTERACT_2"/>
    <property type="match status" value="1"/>
</dbReference>
<dbReference type="SMART" id="SM00382">
    <property type="entry name" value="AAA"/>
    <property type="match status" value="1"/>
</dbReference>
<dbReference type="FunFam" id="3.40.50.300:FF:000006">
    <property type="entry name" value="DNA-binding transcriptional regulator NtrC"/>
    <property type="match status" value="1"/>
</dbReference>
<dbReference type="Gene3D" id="1.10.10.60">
    <property type="entry name" value="Homeodomain-like"/>
    <property type="match status" value="1"/>
</dbReference>
<keyword evidence="7" id="KW-0804">Transcription</keyword>
<dbReference type="PANTHER" id="PTHR32071">
    <property type="entry name" value="TRANSCRIPTIONAL REGULATORY PROTEIN"/>
    <property type="match status" value="1"/>
</dbReference>
<dbReference type="InterPro" id="IPR025662">
    <property type="entry name" value="Sigma_54_int_dom_ATP-bd_1"/>
</dbReference>
<dbReference type="InterPro" id="IPR002078">
    <property type="entry name" value="Sigma_54_int"/>
</dbReference>
<dbReference type="CDD" id="cd00009">
    <property type="entry name" value="AAA"/>
    <property type="match status" value="1"/>
</dbReference>
<dbReference type="InterPro" id="IPR025944">
    <property type="entry name" value="Sigma_54_int_dom_CS"/>
</dbReference>
<dbReference type="GO" id="GO:0006355">
    <property type="term" value="P:regulation of DNA-templated transcription"/>
    <property type="evidence" value="ECO:0007669"/>
    <property type="project" value="InterPro"/>
</dbReference>
<dbReference type="Pfam" id="PF00158">
    <property type="entry name" value="Sigma54_activat"/>
    <property type="match status" value="1"/>
</dbReference>
<dbReference type="Pfam" id="PF02954">
    <property type="entry name" value="HTH_8"/>
    <property type="match status" value="1"/>
</dbReference>
<organism evidence="9 10">
    <name type="scientific">Humitalea rosea</name>
    <dbReference type="NCBI Taxonomy" id="990373"/>
    <lineage>
        <taxon>Bacteria</taxon>
        <taxon>Pseudomonadati</taxon>
        <taxon>Pseudomonadota</taxon>
        <taxon>Alphaproteobacteria</taxon>
        <taxon>Acetobacterales</taxon>
        <taxon>Roseomonadaceae</taxon>
        <taxon>Humitalea</taxon>
    </lineage>
</organism>
<dbReference type="SUPFAM" id="SSF46689">
    <property type="entry name" value="Homeodomain-like"/>
    <property type="match status" value="1"/>
</dbReference>
<accession>A0A2W7ILF1</accession>
<keyword evidence="5" id="KW-0238">DNA-binding</keyword>
<dbReference type="AlphaFoldDB" id="A0A2W7ILF1"/>
<dbReference type="Gene3D" id="3.40.50.300">
    <property type="entry name" value="P-loop containing nucleotide triphosphate hydrolases"/>
    <property type="match status" value="1"/>
</dbReference>
<evidence type="ECO:0000256" key="6">
    <source>
        <dbReference type="ARBA" id="ARBA00023159"/>
    </source>
</evidence>
<feature type="domain" description="Sigma-54 factor interaction" evidence="8">
    <location>
        <begin position="6"/>
        <end position="236"/>
    </location>
</feature>
<dbReference type="InterPro" id="IPR025943">
    <property type="entry name" value="Sigma_54_int_dom_ATP-bd_2"/>
</dbReference>
<dbReference type="GO" id="GO:0000160">
    <property type="term" value="P:phosphorelay signal transduction system"/>
    <property type="evidence" value="ECO:0007669"/>
    <property type="project" value="UniProtKB-KW"/>
</dbReference>
<dbReference type="GO" id="GO:0043565">
    <property type="term" value="F:sequence-specific DNA binding"/>
    <property type="evidence" value="ECO:0007669"/>
    <property type="project" value="InterPro"/>
</dbReference>
<comment type="caution">
    <text evidence="9">The sequence shown here is derived from an EMBL/GenBank/DDBJ whole genome shotgun (WGS) entry which is preliminary data.</text>
</comment>
<dbReference type="EMBL" id="QKYU01000029">
    <property type="protein sequence ID" value="PZW39383.1"/>
    <property type="molecule type" value="Genomic_DNA"/>
</dbReference>
<evidence type="ECO:0000256" key="1">
    <source>
        <dbReference type="ARBA" id="ARBA00022741"/>
    </source>
</evidence>
<keyword evidence="4" id="KW-0805">Transcription regulation</keyword>
<keyword evidence="10" id="KW-1185">Reference proteome</keyword>
<keyword evidence="2" id="KW-0067">ATP-binding</keyword>
<dbReference type="InterPro" id="IPR003593">
    <property type="entry name" value="AAA+_ATPase"/>
</dbReference>
<dbReference type="InterPro" id="IPR002197">
    <property type="entry name" value="HTH_Fis"/>
</dbReference>
<dbReference type="Proteomes" id="UP000249688">
    <property type="component" value="Unassembled WGS sequence"/>
</dbReference>
<dbReference type="PANTHER" id="PTHR32071:SF117">
    <property type="entry name" value="PTS-DEPENDENT DIHYDROXYACETONE KINASE OPERON REGULATORY PROTEIN-RELATED"/>
    <property type="match status" value="1"/>
</dbReference>
<reference evidence="9 10" key="1">
    <citation type="submission" date="2018-06" db="EMBL/GenBank/DDBJ databases">
        <title>Genomic Encyclopedia of Archaeal and Bacterial Type Strains, Phase II (KMG-II): from individual species to whole genera.</title>
        <authorList>
            <person name="Goeker M."/>
        </authorList>
    </citation>
    <scope>NUCLEOTIDE SEQUENCE [LARGE SCALE GENOMIC DNA]</scope>
    <source>
        <strain evidence="9 10">DSM 24525</strain>
    </source>
</reference>
<gene>
    <name evidence="9" type="ORF">C8P66_12953</name>
</gene>
<dbReference type="InterPro" id="IPR058031">
    <property type="entry name" value="AAA_lid_NorR"/>
</dbReference>
<evidence type="ECO:0000313" key="10">
    <source>
        <dbReference type="Proteomes" id="UP000249688"/>
    </source>
</evidence>
<name>A0A2W7ILF1_9PROT</name>
<dbReference type="InterPro" id="IPR009057">
    <property type="entry name" value="Homeodomain-like_sf"/>
</dbReference>
<protein>
    <submittedName>
        <fullName evidence="9">Regulatory Fis family protein</fullName>
    </submittedName>
</protein>
<dbReference type="InterPro" id="IPR027417">
    <property type="entry name" value="P-loop_NTPase"/>
</dbReference>
<dbReference type="SUPFAM" id="SSF52540">
    <property type="entry name" value="P-loop containing nucleoside triphosphate hydrolases"/>
    <property type="match status" value="1"/>
</dbReference>
<sequence>MAYSELLGEHESIRAVRALVARVAVSPAGTVLLYGETGTGKGLVARMLHRLSPRAQKPFVDVNCAAIPGSLMESELFGHERGAFTGAAGAKQGLIEAANGGTLFLDEIREMELPLQAKLLTLLDTQRFRRLGAVKQTAADVRFVVSSNRILLSEVKEGRFRDDLYWRLQVVPVNIPPLRARGDDVLLLAESFLRHHGERCGRRITGLEPRVAEVFRRYSWPGNVRELENLIERIAILETEEQVLARHLPDRILREVEGRAPPAAEGEGPRVLDFHDATEQFQKGLVEAALREASGRHGRAAARLGLTRHALRHQMQKLGMAIAVGTDA</sequence>